<name>A0AAN7AY02_9PEZI</name>
<evidence type="ECO:0000313" key="3">
    <source>
        <dbReference type="Proteomes" id="UP001303160"/>
    </source>
</evidence>
<keyword evidence="1" id="KW-0812">Transmembrane</keyword>
<organism evidence="2 3">
    <name type="scientific">Triangularia verruculosa</name>
    <dbReference type="NCBI Taxonomy" id="2587418"/>
    <lineage>
        <taxon>Eukaryota</taxon>
        <taxon>Fungi</taxon>
        <taxon>Dikarya</taxon>
        <taxon>Ascomycota</taxon>
        <taxon>Pezizomycotina</taxon>
        <taxon>Sordariomycetes</taxon>
        <taxon>Sordariomycetidae</taxon>
        <taxon>Sordariales</taxon>
        <taxon>Podosporaceae</taxon>
        <taxon>Triangularia</taxon>
    </lineage>
</organism>
<accession>A0AAN7AY02</accession>
<dbReference type="EMBL" id="MU863907">
    <property type="protein sequence ID" value="KAK4201430.1"/>
    <property type="molecule type" value="Genomic_DNA"/>
</dbReference>
<keyword evidence="1" id="KW-1133">Transmembrane helix</keyword>
<proteinExistence type="predicted"/>
<protein>
    <submittedName>
        <fullName evidence="2">Uncharacterized protein</fullName>
    </submittedName>
</protein>
<gene>
    <name evidence="2" type="ORF">QBC40DRAFT_223429</name>
</gene>
<keyword evidence="3" id="KW-1185">Reference proteome</keyword>
<dbReference type="Proteomes" id="UP001303160">
    <property type="component" value="Unassembled WGS sequence"/>
</dbReference>
<reference evidence="2" key="1">
    <citation type="journal article" date="2023" name="Mol. Phylogenet. Evol.">
        <title>Genome-scale phylogeny and comparative genomics of the fungal order Sordariales.</title>
        <authorList>
            <person name="Hensen N."/>
            <person name="Bonometti L."/>
            <person name="Westerberg I."/>
            <person name="Brannstrom I.O."/>
            <person name="Guillou S."/>
            <person name="Cros-Aarteil S."/>
            <person name="Calhoun S."/>
            <person name="Haridas S."/>
            <person name="Kuo A."/>
            <person name="Mondo S."/>
            <person name="Pangilinan J."/>
            <person name="Riley R."/>
            <person name="LaButti K."/>
            <person name="Andreopoulos B."/>
            <person name="Lipzen A."/>
            <person name="Chen C."/>
            <person name="Yan M."/>
            <person name="Daum C."/>
            <person name="Ng V."/>
            <person name="Clum A."/>
            <person name="Steindorff A."/>
            <person name="Ohm R.A."/>
            <person name="Martin F."/>
            <person name="Silar P."/>
            <person name="Natvig D.O."/>
            <person name="Lalanne C."/>
            <person name="Gautier V."/>
            <person name="Ament-Velasquez S.L."/>
            <person name="Kruys A."/>
            <person name="Hutchinson M.I."/>
            <person name="Powell A.J."/>
            <person name="Barry K."/>
            <person name="Miller A.N."/>
            <person name="Grigoriev I.V."/>
            <person name="Debuchy R."/>
            <person name="Gladieux P."/>
            <person name="Hiltunen Thoren M."/>
            <person name="Johannesson H."/>
        </authorList>
    </citation>
    <scope>NUCLEOTIDE SEQUENCE</scope>
    <source>
        <strain evidence="2">CBS 315.58</strain>
    </source>
</reference>
<comment type="caution">
    <text evidence="2">The sequence shown here is derived from an EMBL/GenBank/DDBJ whole genome shotgun (WGS) entry which is preliminary data.</text>
</comment>
<reference evidence="2" key="2">
    <citation type="submission" date="2023-05" db="EMBL/GenBank/DDBJ databases">
        <authorList>
            <consortium name="Lawrence Berkeley National Laboratory"/>
            <person name="Steindorff A."/>
            <person name="Hensen N."/>
            <person name="Bonometti L."/>
            <person name="Westerberg I."/>
            <person name="Brannstrom I.O."/>
            <person name="Guillou S."/>
            <person name="Cros-Aarteil S."/>
            <person name="Calhoun S."/>
            <person name="Haridas S."/>
            <person name="Kuo A."/>
            <person name="Mondo S."/>
            <person name="Pangilinan J."/>
            <person name="Riley R."/>
            <person name="Labutti K."/>
            <person name="Andreopoulos B."/>
            <person name="Lipzen A."/>
            <person name="Chen C."/>
            <person name="Yanf M."/>
            <person name="Daum C."/>
            <person name="Ng V."/>
            <person name="Clum A."/>
            <person name="Ohm R."/>
            <person name="Martin F."/>
            <person name="Silar P."/>
            <person name="Natvig D."/>
            <person name="Lalanne C."/>
            <person name="Gautier V."/>
            <person name="Ament-Velasquez S.L."/>
            <person name="Kruys A."/>
            <person name="Hutchinson M.I."/>
            <person name="Powell A.J."/>
            <person name="Barry K."/>
            <person name="Miller A.N."/>
            <person name="Grigoriev I.V."/>
            <person name="Debuchy R."/>
            <person name="Gladieux P."/>
            <person name="Thoren M.H."/>
            <person name="Johannesson H."/>
        </authorList>
    </citation>
    <scope>NUCLEOTIDE SEQUENCE</scope>
    <source>
        <strain evidence="2">CBS 315.58</strain>
    </source>
</reference>
<feature type="transmembrane region" description="Helical" evidence="1">
    <location>
        <begin position="27"/>
        <end position="50"/>
    </location>
</feature>
<evidence type="ECO:0000256" key="1">
    <source>
        <dbReference type="SAM" id="Phobius"/>
    </source>
</evidence>
<dbReference type="AlphaFoldDB" id="A0AAN7AY02"/>
<evidence type="ECO:0000313" key="2">
    <source>
        <dbReference type="EMBL" id="KAK4201430.1"/>
    </source>
</evidence>
<sequence>MELGRGTVGLSFGDLVWNSGQGDDKRFIGHCHIHPIIAFLIHAWTFVLFVI</sequence>
<keyword evidence="1" id="KW-0472">Membrane</keyword>